<feature type="transmembrane region" description="Helical" evidence="2">
    <location>
        <begin position="89"/>
        <end position="110"/>
    </location>
</feature>
<sequence length="185" mass="21224">MMDPQQDYLLAWSAYGIAAFVGLMVWFKMTSWISWRWLREPLRLLVAILLFVPSPVLMDEPIYAPSIAMLALDILFKSSANLWRAVADLSMYGAIAFIIYFALAFVRFLWELWRGKPEPKPSKAAKKAQQQAAQKAHNQAEHEAAKQGKVGAPRSRYENDPELDEAIRIDSNGDRRLRIEPKLFK</sequence>
<keyword evidence="2" id="KW-0812">Transmembrane</keyword>
<keyword evidence="2" id="KW-0472">Membrane</keyword>
<evidence type="ECO:0000313" key="4">
    <source>
        <dbReference type="Proteomes" id="UP000185766"/>
    </source>
</evidence>
<dbReference type="EMBL" id="FOAS01000002">
    <property type="protein sequence ID" value="SEK38255.1"/>
    <property type="molecule type" value="Genomic_DNA"/>
</dbReference>
<dbReference type="Proteomes" id="UP000185766">
    <property type="component" value="Unassembled WGS sequence"/>
</dbReference>
<feature type="transmembrane region" description="Helical" evidence="2">
    <location>
        <begin position="41"/>
        <end position="58"/>
    </location>
</feature>
<keyword evidence="2" id="KW-1133">Transmembrane helix</keyword>
<evidence type="ECO:0000256" key="2">
    <source>
        <dbReference type="SAM" id="Phobius"/>
    </source>
</evidence>
<name>A0A1H7GQV4_9GAMM</name>
<dbReference type="RefSeq" id="WP_235821592.1">
    <property type="nucleotide sequence ID" value="NZ_FOAS01000002.1"/>
</dbReference>
<feature type="transmembrane region" description="Helical" evidence="2">
    <location>
        <begin position="12"/>
        <end position="29"/>
    </location>
</feature>
<proteinExistence type="predicted"/>
<evidence type="ECO:0000313" key="3">
    <source>
        <dbReference type="EMBL" id="SEK38255.1"/>
    </source>
</evidence>
<keyword evidence="4" id="KW-1185">Reference proteome</keyword>
<gene>
    <name evidence="3" type="ORF">SAMN05216214_10299</name>
</gene>
<dbReference type="AlphaFoldDB" id="A0A1H7GQV4"/>
<feature type="compositionally biased region" description="Basic and acidic residues" evidence="1">
    <location>
        <begin position="155"/>
        <end position="168"/>
    </location>
</feature>
<feature type="region of interest" description="Disordered" evidence="1">
    <location>
        <begin position="120"/>
        <end position="168"/>
    </location>
</feature>
<protein>
    <submittedName>
        <fullName evidence="3">Uncharacterized protein</fullName>
    </submittedName>
</protein>
<organism evidence="3 4">
    <name type="scientific">Atopomonas hussainii</name>
    <dbReference type="NCBI Taxonomy" id="1429083"/>
    <lineage>
        <taxon>Bacteria</taxon>
        <taxon>Pseudomonadati</taxon>
        <taxon>Pseudomonadota</taxon>
        <taxon>Gammaproteobacteria</taxon>
        <taxon>Pseudomonadales</taxon>
        <taxon>Pseudomonadaceae</taxon>
        <taxon>Atopomonas</taxon>
    </lineage>
</organism>
<evidence type="ECO:0000256" key="1">
    <source>
        <dbReference type="SAM" id="MobiDB-lite"/>
    </source>
</evidence>
<reference evidence="3 4" key="1">
    <citation type="submission" date="2016-10" db="EMBL/GenBank/DDBJ databases">
        <authorList>
            <person name="de Groot N.N."/>
        </authorList>
    </citation>
    <scope>NUCLEOTIDE SEQUENCE [LARGE SCALE GENOMIC DNA]</scope>
    <source>
        <strain evidence="3 4">JCM 19513</strain>
    </source>
</reference>
<feature type="compositionally biased region" description="Low complexity" evidence="1">
    <location>
        <begin position="127"/>
        <end position="137"/>
    </location>
</feature>
<accession>A0A1H7GQV4</accession>